<dbReference type="NCBIfam" id="TIGR01484">
    <property type="entry name" value="HAD-SF-IIB"/>
    <property type="match status" value="1"/>
</dbReference>
<dbReference type="SFLD" id="SFLDG01140">
    <property type="entry name" value="C2.B:_Phosphomannomutase_and_P"/>
    <property type="match status" value="1"/>
</dbReference>
<dbReference type="Gene3D" id="3.30.1240.10">
    <property type="match status" value="1"/>
</dbReference>
<name>R2QEN1_9ENTE</name>
<dbReference type="NCBIfam" id="TIGR00099">
    <property type="entry name" value="Cof-subfamily"/>
    <property type="match status" value="1"/>
</dbReference>
<organism evidence="1 2">
    <name type="scientific">Enterococcus pallens ATCC BAA-351</name>
    <dbReference type="NCBI Taxonomy" id="1158607"/>
    <lineage>
        <taxon>Bacteria</taxon>
        <taxon>Bacillati</taxon>
        <taxon>Bacillota</taxon>
        <taxon>Bacilli</taxon>
        <taxon>Lactobacillales</taxon>
        <taxon>Enterococcaceae</taxon>
        <taxon>Enterococcus</taxon>
    </lineage>
</organism>
<dbReference type="EMBL" id="AJAQ01000016">
    <property type="protein sequence ID" value="EOH93708.1"/>
    <property type="molecule type" value="Genomic_DNA"/>
</dbReference>
<dbReference type="HOGENOM" id="CLU_044146_0_1_9"/>
<keyword evidence="1" id="KW-0378">Hydrolase</keyword>
<dbReference type="GO" id="GO:0000287">
    <property type="term" value="F:magnesium ion binding"/>
    <property type="evidence" value="ECO:0007669"/>
    <property type="project" value="TreeGrafter"/>
</dbReference>
<protein>
    <submittedName>
        <fullName evidence="1">Cof-like hydrolase</fullName>
    </submittedName>
</protein>
<evidence type="ECO:0000313" key="1">
    <source>
        <dbReference type="EMBL" id="EOH93708.1"/>
    </source>
</evidence>
<proteinExistence type="predicted"/>
<dbReference type="InterPro" id="IPR036412">
    <property type="entry name" value="HAD-like_sf"/>
</dbReference>
<dbReference type="CDD" id="cd07516">
    <property type="entry name" value="HAD_Pase"/>
    <property type="match status" value="1"/>
</dbReference>
<reference evidence="1 2" key="1">
    <citation type="submission" date="2013-02" db="EMBL/GenBank/DDBJ databases">
        <title>The Genome Sequence of Enterococcus pallens BAA-351.</title>
        <authorList>
            <consortium name="The Broad Institute Genome Sequencing Platform"/>
            <consortium name="The Broad Institute Genome Sequencing Center for Infectious Disease"/>
            <person name="Earl A.M."/>
            <person name="Gilmore M.S."/>
            <person name="Lebreton F."/>
            <person name="Walker B."/>
            <person name="Young S.K."/>
            <person name="Zeng Q."/>
            <person name="Gargeya S."/>
            <person name="Fitzgerald M."/>
            <person name="Haas B."/>
            <person name="Abouelleil A."/>
            <person name="Alvarado L."/>
            <person name="Arachchi H.M."/>
            <person name="Berlin A.M."/>
            <person name="Chapman S.B."/>
            <person name="Dewar J."/>
            <person name="Goldberg J."/>
            <person name="Griggs A."/>
            <person name="Gujja S."/>
            <person name="Hansen M."/>
            <person name="Howarth C."/>
            <person name="Imamovic A."/>
            <person name="Larimer J."/>
            <person name="McCowan C."/>
            <person name="Murphy C."/>
            <person name="Neiman D."/>
            <person name="Pearson M."/>
            <person name="Priest M."/>
            <person name="Roberts A."/>
            <person name="Saif S."/>
            <person name="Shea T."/>
            <person name="Sisk P."/>
            <person name="Sykes S."/>
            <person name="Wortman J."/>
            <person name="Nusbaum C."/>
            <person name="Birren B."/>
        </authorList>
    </citation>
    <scope>NUCLEOTIDE SEQUENCE [LARGE SCALE GENOMIC DNA]</scope>
    <source>
        <strain evidence="1 2">ATCC BAA-351</strain>
    </source>
</reference>
<dbReference type="PATRIC" id="fig|1158607.3.peg.2380"/>
<dbReference type="eggNOG" id="COG0561">
    <property type="taxonomic scope" value="Bacteria"/>
</dbReference>
<dbReference type="STRING" id="160454.RV10_GL001348"/>
<dbReference type="GO" id="GO:0005829">
    <property type="term" value="C:cytosol"/>
    <property type="evidence" value="ECO:0007669"/>
    <property type="project" value="TreeGrafter"/>
</dbReference>
<sequence length="269" mass="29481">MKLTAIDLDGTLLDHSGKIPEKNQEALHAFDQQGGIVVLATGRSILSVKKVFAQLSMNGYVLASNGAYIAQVKQGETTSVLKRFDIPIKTINQAFQLAEEVGVTIVASRETQDDRITFETAPVEVDSPYYAQFHLKDSSTKTLLKQVNDGTISYFKLAFNDTDVDKLATLRQKFDTAGIRSVYTDVHWLEVMADGVNKGTSLSFLADYLHIDPEEVVAFGDQENDIEMLKVSGVGVAMDNALEPVKAIAQQITTSNEEAGVAEVLEEYL</sequence>
<dbReference type="SUPFAM" id="SSF56784">
    <property type="entry name" value="HAD-like"/>
    <property type="match status" value="1"/>
</dbReference>
<dbReference type="GO" id="GO:0016791">
    <property type="term" value="F:phosphatase activity"/>
    <property type="evidence" value="ECO:0007669"/>
    <property type="project" value="TreeGrafter"/>
</dbReference>
<dbReference type="OrthoDB" id="9781413at2"/>
<keyword evidence="2" id="KW-1185">Reference proteome</keyword>
<dbReference type="SFLD" id="SFLDS00003">
    <property type="entry name" value="Haloacid_Dehalogenase"/>
    <property type="match status" value="1"/>
</dbReference>
<dbReference type="PANTHER" id="PTHR10000">
    <property type="entry name" value="PHOSPHOSERINE PHOSPHATASE"/>
    <property type="match status" value="1"/>
</dbReference>
<dbReference type="PANTHER" id="PTHR10000:SF8">
    <property type="entry name" value="HAD SUPERFAMILY HYDROLASE-LIKE, TYPE 3"/>
    <property type="match status" value="1"/>
</dbReference>
<dbReference type="RefSeq" id="WP_010757394.1">
    <property type="nucleotide sequence ID" value="NZ_ASWD01000001.1"/>
</dbReference>
<evidence type="ECO:0000313" key="2">
    <source>
        <dbReference type="Proteomes" id="UP000013782"/>
    </source>
</evidence>
<dbReference type="AlphaFoldDB" id="R2QEN1"/>
<dbReference type="InterPro" id="IPR000150">
    <property type="entry name" value="Cof"/>
</dbReference>
<gene>
    <name evidence="1" type="ORF">UAU_02404</name>
</gene>
<dbReference type="Gene3D" id="3.40.50.1000">
    <property type="entry name" value="HAD superfamily/HAD-like"/>
    <property type="match status" value="1"/>
</dbReference>
<dbReference type="Proteomes" id="UP000013782">
    <property type="component" value="Unassembled WGS sequence"/>
</dbReference>
<dbReference type="InterPro" id="IPR023214">
    <property type="entry name" value="HAD_sf"/>
</dbReference>
<comment type="caution">
    <text evidence="1">The sequence shown here is derived from an EMBL/GenBank/DDBJ whole genome shotgun (WGS) entry which is preliminary data.</text>
</comment>
<accession>R2QEN1</accession>
<dbReference type="Pfam" id="PF08282">
    <property type="entry name" value="Hydrolase_3"/>
    <property type="match status" value="1"/>
</dbReference>
<dbReference type="InterPro" id="IPR006379">
    <property type="entry name" value="HAD-SF_hydro_IIB"/>
</dbReference>